<gene>
    <name evidence="8" type="ORF">BL253_24170</name>
</gene>
<dbReference type="InterPro" id="IPR002758">
    <property type="entry name" value="Cation_antiport_E"/>
</dbReference>
<evidence type="ECO:0000256" key="3">
    <source>
        <dbReference type="ARBA" id="ARBA00022475"/>
    </source>
</evidence>
<dbReference type="EMBL" id="MOMC01000050">
    <property type="protein sequence ID" value="ONH26557.1"/>
    <property type="molecule type" value="Genomic_DNA"/>
</dbReference>
<evidence type="ECO:0000256" key="5">
    <source>
        <dbReference type="ARBA" id="ARBA00022989"/>
    </source>
</evidence>
<evidence type="ECO:0008006" key="10">
    <source>
        <dbReference type="Google" id="ProtNLM"/>
    </source>
</evidence>
<comment type="subcellular location">
    <subcellularLocation>
        <location evidence="1">Cell membrane</location>
        <topology evidence="1">Multi-pass membrane protein</topology>
    </subcellularLocation>
</comment>
<keyword evidence="3" id="KW-1003">Cell membrane</keyword>
<protein>
    <recommendedName>
        <fullName evidence="10">Na+/H+ antiporter subunit E</fullName>
    </recommendedName>
</protein>
<dbReference type="STRING" id="1834516.BL253_24170"/>
<evidence type="ECO:0000256" key="1">
    <source>
        <dbReference type="ARBA" id="ARBA00004651"/>
    </source>
</evidence>
<accession>A0A1V2I7U0</accession>
<reference evidence="9" key="1">
    <citation type="submission" date="2016-10" db="EMBL/GenBank/DDBJ databases">
        <title>Frankia sp. NRRL B-16386 Genome sequencing.</title>
        <authorList>
            <person name="Ghodhbane-Gtari F."/>
            <person name="Swanson E."/>
            <person name="Gueddou A."/>
            <person name="Hezbri K."/>
            <person name="Ktari K."/>
            <person name="Nouioui I."/>
            <person name="Morris K."/>
            <person name="Simpson S."/>
            <person name="Abebe-Akele F."/>
            <person name="Thomas K."/>
            <person name="Gtari M."/>
            <person name="Tisa L.S."/>
        </authorList>
    </citation>
    <scope>NUCLEOTIDE SEQUENCE [LARGE SCALE GENOMIC DNA]</scope>
    <source>
        <strain evidence="9">NRRL B-16386</strain>
    </source>
</reference>
<evidence type="ECO:0000256" key="7">
    <source>
        <dbReference type="SAM" id="Phobius"/>
    </source>
</evidence>
<evidence type="ECO:0000256" key="4">
    <source>
        <dbReference type="ARBA" id="ARBA00022692"/>
    </source>
</evidence>
<evidence type="ECO:0000313" key="9">
    <source>
        <dbReference type="Proteomes" id="UP000188929"/>
    </source>
</evidence>
<evidence type="ECO:0000313" key="8">
    <source>
        <dbReference type="EMBL" id="ONH26557.1"/>
    </source>
</evidence>
<dbReference type="GO" id="GO:0005886">
    <property type="term" value="C:plasma membrane"/>
    <property type="evidence" value="ECO:0007669"/>
    <property type="project" value="UniProtKB-SubCell"/>
</dbReference>
<dbReference type="Pfam" id="PF01899">
    <property type="entry name" value="MNHE"/>
    <property type="match status" value="1"/>
</dbReference>
<evidence type="ECO:0000256" key="6">
    <source>
        <dbReference type="ARBA" id="ARBA00023136"/>
    </source>
</evidence>
<keyword evidence="5 7" id="KW-1133">Transmembrane helix</keyword>
<keyword evidence="9" id="KW-1185">Reference proteome</keyword>
<dbReference type="PANTHER" id="PTHR34584:SF1">
    <property type="entry name" value="NA(+)_H(+) ANTIPORTER SUBUNIT E1"/>
    <property type="match status" value="1"/>
</dbReference>
<evidence type="ECO:0000256" key="2">
    <source>
        <dbReference type="ARBA" id="ARBA00006228"/>
    </source>
</evidence>
<feature type="transmembrane region" description="Helical" evidence="7">
    <location>
        <begin position="38"/>
        <end position="65"/>
    </location>
</feature>
<dbReference type="RefSeq" id="WP_076819482.1">
    <property type="nucleotide sequence ID" value="NZ_MOMC01000050.1"/>
</dbReference>
<dbReference type="Proteomes" id="UP000188929">
    <property type="component" value="Unassembled WGS sequence"/>
</dbReference>
<organism evidence="8 9">
    <name type="scientific">Pseudofrankia asymbiotica</name>
    <dbReference type="NCBI Taxonomy" id="1834516"/>
    <lineage>
        <taxon>Bacteria</taxon>
        <taxon>Bacillati</taxon>
        <taxon>Actinomycetota</taxon>
        <taxon>Actinomycetes</taxon>
        <taxon>Frankiales</taxon>
        <taxon>Frankiaceae</taxon>
        <taxon>Pseudofrankia</taxon>
    </lineage>
</organism>
<sequence>MSARRPSAAPAAPRTRRPWRRPGAAVAAAVRRPGQVAWLWLVWMLLWGRLSVLVALSGLLVAVAVPAAFPSPVPEAATGDRRIRPVAACWLAARLLAGLLPASITVAAQLVRYGPAMPSAIVAVPLRTRSEVAATVAAGAVSLAPGSAVIQVDRENGVFYVHALVAPGPDAVETVRARADAVARRVILALGHDLVPPGPHPAWSPRPTGRP</sequence>
<proteinExistence type="inferred from homology"/>
<comment type="caution">
    <text evidence="8">The sequence shown here is derived from an EMBL/GenBank/DDBJ whole genome shotgun (WGS) entry which is preliminary data.</text>
</comment>
<dbReference type="GO" id="GO:0008324">
    <property type="term" value="F:monoatomic cation transmembrane transporter activity"/>
    <property type="evidence" value="ECO:0007669"/>
    <property type="project" value="InterPro"/>
</dbReference>
<dbReference type="PANTHER" id="PTHR34584">
    <property type="entry name" value="NA(+)/H(+) ANTIPORTER SUBUNIT E1"/>
    <property type="match status" value="1"/>
</dbReference>
<comment type="similarity">
    <text evidence="2">Belongs to the CPA3 antiporters (TC 2.A.63) subunit E family.</text>
</comment>
<keyword evidence="4 7" id="KW-0812">Transmembrane</keyword>
<dbReference type="AlphaFoldDB" id="A0A1V2I7U0"/>
<keyword evidence="6 7" id="KW-0472">Membrane</keyword>
<name>A0A1V2I7U0_9ACTN</name>
<feature type="transmembrane region" description="Helical" evidence="7">
    <location>
        <begin position="85"/>
        <end position="108"/>
    </location>
</feature>